<name>M0MZT5_9EURY</name>
<organism evidence="2 3">
    <name type="scientific">Halococcus salifodinae DSM 8989</name>
    <dbReference type="NCBI Taxonomy" id="1227456"/>
    <lineage>
        <taxon>Archaea</taxon>
        <taxon>Methanobacteriati</taxon>
        <taxon>Methanobacteriota</taxon>
        <taxon>Stenosarchaea group</taxon>
        <taxon>Halobacteria</taxon>
        <taxon>Halobacteriales</taxon>
        <taxon>Halococcaceae</taxon>
        <taxon>Halococcus</taxon>
    </lineage>
</organism>
<sequence length="177" mass="19706">MFTPRGLSAGFSWILYATNLPADAFAPRELAALYSNRWSIETVIDELKSVFELDEMTVRREAAVECFMMAALLMVLVSRYLLRRVRARLGPASQRSVEEEDRIEPVRFSKRINLFSGDLLRILAEQLGYGWDGAGSAIVEGAIDPNVDRHALTERVAHGSVDPNVRNAGELATIRPG</sequence>
<dbReference type="GO" id="GO:0004803">
    <property type="term" value="F:transposase activity"/>
    <property type="evidence" value="ECO:0007669"/>
    <property type="project" value="InterPro"/>
</dbReference>
<dbReference type="GO" id="GO:0006313">
    <property type="term" value="P:DNA transposition"/>
    <property type="evidence" value="ECO:0007669"/>
    <property type="project" value="InterPro"/>
</dbReference>
<evidence type="ECO:0000313" key="3">
    <source>
        <dbReference type="Proteomes" id="UP000011625"/>
    </source>
</evidence>
<dbReference type="PANTHER" id="PTHR33258">
    <property type="entry name" value="TRANSPOSASE INSL FOR INSERTION SEQUENCE ELEMENT IS186A-RELATED"/>
    <property type="match status" value="1"/>
</dbReference>
<dbReference type="SUPFAM" id="SSF53098">
    <property type="entry name" value="Ribonuclease H-like"/>
    <property type="match status" value="1"/>
</dbReference>
<dbReference type="InterPro" id="IPR012337">
    <property type="entry name" value="RNaseH-like_sf"/>
</dbReference>
<gene>
    <name evidence="2" type="ORF">C450_12270</name>
</gene>
<keyword evidence="3" id="KW-1185">Reference proteome</keyword>
<dbReference type="EMBL" id="AOME01000068">
    <property type="protein sequence ID" value="EMA51252.1"/>
    <property type="molecule type" value="Genomic_DNA"/>
</dbReference>
<dbReference type="Proteomes" id="UP000011625">
    <property type="component" value="Unassembled WGS sequence"/>
</dbReference>
<dbReference type="GO" id="GO:0003677">
    <property type="term" value="F:DNA binding"/>
    <property type="evidence" value="ECO:0007669"/>
    <property type="project" value="InterPro"/>
</dbReference>
<reference evidence="2 3" key="1">
    <citation type="journal article" date="2014" name="PLoS Genet.">
        <title>Phylogenetically driven sequencing of extremely halophilic archaea reveals strategies for static and dynamic osmo-response.</title>
        <authorList>
            <person name="Becker E.A."/>
            <person name="Seitzer P.M."/>
            <person name="Tritt A."/>
            <person name="Larsen D."/>
            <person name="Krusor M."/>
            <person name="Yao A.I."/>
            <person name="Wu D."/>
            <person name="Madern D."/>
            <person name="Eisen J.A."/>
            <person name="Darling A.E."/>
            <person name="Facciotti M.T."/>
        </authorList>
    </citation>
    <scope>NUCLEOTIDE SEQUENCE [LARGE SCALE GENOMIC DNA]</scope>
    <source>
        <strain evidence="2 3">DSM 8989</strain>
    </source>
</reference>
<accession>M0MZT5</accession>
<dbReference type="InterPro" id="IPR002559">
    <property type="entry name" value="Transposase_11"/>
</dbReference>
<dbReference type="AlphaFoldDB" id="M0MZT5"/>
<protein>
    <submittedName>
        <fullName evidence="2">ISH5-type transposase ISHwa5</fullName>
    </submittedName>
</protein>
<evidence type="ECO:0000313" key="2">
    <source>
        <dbReference type="EMBL" id="EMA51252.1"/>
    </source>
</evidence>
<evidence type="ECO:0000259" key="1">
    <source>
        <dbReference type="Pfam" id="PF01609"/>
    </source>
</evidence>
<feature type="domain" description="Transposase IS4-like" evidence="1">
    <location>
        <begin position="17"/>
        <end position="75"/>
    </location>
</feature>
<proteinExistence type="predicted"/>
<comment type="caution">
    <text evidence="2">The sequence shown here is derived from an EMBL/GenBank/DDBJ whole genome shotgun (WGS) entry which is preliminary data.</text>
</comment>
<dbReference type="Pfam" id="PF01609">
    <property type="entry name" value="DDE_Tnp_1"/>
    <property type="match status" value="1"/>
</dbReference>
<dbReference type="PATRIC" id="fig|1227456.3.peg.2483"/>
<dbReference type="PANTHER" id="PTHR33258:SF1">
    <property type="entry name" value="TRANSPOSASE INSL FOR INSERTION SEQUENCE ELEMENT IS186A-RELATED"/>
    <property type="match status" value="1"/>
</dbReference>